<evidence type="ECO:0000313" key="2">
    <source>
        <dbReference type="EMBL" id="AOX00717.1"/>
    </source>
</evidence>
<keyword evidence="1" id="KW-1133">Transmembrane helix</keyword>
<protein>
    <submittedName>
        <fullName evidence="2">Uncharacterized protein</fullName>
    </submittedName>
</protein>
<dbReference type="KEGG" id="mpro:BJP34_15850"/>
<reference evidence="3" key="1">
    <citation type="submission" date="2016-10" db="EMBL/GenBank/DDBJ databases">
        <title>Comparative genomics uncovers the prolific and rare metabolic potential of the cyanobacterial genus Moorea.</title>
        <authorList>
            <person name="Leao T."/>
            <person name="Castelao G."/>
            <person name="Korobeynikov A."/>
            <person name="Monroe E.A."/>
            <person name="Podell S."/>
            <person name="Glukhov E."/>
            <person name="Allen E."/>
            <person name="Gerwick W.H."/>
            <person name="Gerwick L."/>
        </authorList>
    </citation>
    <scope>NUCLEOTIDE SEQUENCE [LARGE SCALE GENOMIC DNA]</scope>
    <source>
        <strain evidence="3">PAL-8-15-08-1</strain>
    </source>
</reference>
<dbReference type="Proteomes" id="UP000177870">
    <property type="component" value="Chromosome"/>
</dbReference>
<keyword evidence="1" id="KW-0472">Membrane</keyword>
<dbReference type="EMBL" id="CP017599">
    <property type="protein sequence ID" value="AOX00717.1"/>
    <property type="molecule type" value="Genomic_DNA"/>
</dbReference>
<organism evidence="2 3">
    <name type="scientific">Moorena producens PAL-8-15-08-1</name>
    <dbReference type="NCBI Taxonomy" id="1458985"/>
    <lineage>
        <taxon>Bacteria</taxon>
        <taxon>Bacillati</taxon>
        <taxon>Cyanobacteriota</taxon>
        <taxon>Cyanophyceae</taxon>
        <taxon>Coleofasciculales</taxon>
        <taxon>Coleofasciculaceae</taxon>
        <taxon>Moorena</taxon>
    </lineage>
</organism>
<evidence type="ECO:0000313" key="3">
    <source>
        <dbReference type="Proteomes" id="UP000177870"/>
    </source>
</evidence>
<gene>
    <name evidence="2" type="ORF">BJP34_15850</name>
</gene>
<name>A0A1D8TSX4_9CYAN</name>
<keyword evidence="1" id="KW-0812">Transmembrane</keyword>
<proteinExistence type="predicted"/>
<dbReference type="AlphaFoldDB" id="A0A1D8TSX4"/>
<sequence>MLPLFLILLVTALGSILISWRVSHEIPRLLGVGSTIVCLIFGFAMAPWPVQVLMLLLILSLERFYPFSRTASEAILISKVSNTNTER</sequence>
<accession>A0A1D8TSX4</accession>
<feature type="transmembrane region" description="Helical" evidence="1">
    <location>
        <begin position="29"/>
        <end position="59"/>
    </location>
</feature>
<evidence type="ECO:0000256" key="1">
    <source>
        <dbReference type="SAM" id="Phobius"/>
    </source>
</evidence>